<dbReference type="EMBL" id="DP000238">
    <property type="protein sequence ID" value="ABK77860.1"/>
    <property type="molecule type" value="Genomic_DNA"/>
</dbReference>
<evidence type="ECO:0000313" key="2">
    <source>
        <dbReference type="Proteomes" id="UP000000758"/>
    </source>
</evidence>
<dbReference type="EnsemblBacteria" id="ABK77860">
    <property type="protein sequence ID" value="ABK77860"/>
    <property type="gene ID" value="CENSYa_1237"/>
</dbReference>
<accession>A0RWZ3</accession>
<proteinExistence type="predicted"/>
<evidence type="ECO:0000313" key="1">
    <source>
        <dbReference type="EMBL" id="ABK77860.1"/>
    </source>
</evidence>
<dbReference type="HOGENOM" id="CLU_945277_0_0_2"/>
<dbReference type="KEGG" id="csy:CENSYa_1237"/>
<reference evidence="1 2" key="1">
    <citation type="journal article" date="2006" name="Proc. Natl. Acad. Sci. U.S.A.">
        <title>Genomic analysis of the uncultivated marine crenarchaeote Cenarchaeum symbiosum.</title>
        <authorList>
            <person name="Hallam S.J."/>
            <person name="Konstantinidis K.T."/>
            <person name="Putnam N."/>
            <person name="Schleper C."/>
            <person name="Watanabe Y."/>
            <person name="Sugahara J."/>
            <person name="Preston C."/>
            <person name="de la Torre J."/>
            <person name="Richardson P.M."/>
            <person name="DeLong E.F."/>
        </authorList>
    </citation>
    <scope>NUCLEOTIDE SEQUENCE [LARGE SCALE GENOMIC DNA]</scope>
    <source>
        <strain evidence="2">A</strain>
    </source>
</reference>
<organism evidence="1 2">
    <name type="scientific">Cenarchaeum symbiosum (strain A)</name>
    <dbReference type="NCBI Taxonomy" id="414004"/>
    <lineage>
        <taxon>Archaea</taxon>
        <taxon>Nitrososphaerota</taxon>
        <taxon>Candidatus Cenarchaeales</taxon>
        <taxon>Candidatus Cenarchaeaceae</taxon>
        <taxon>Candidatus Cenarchaeum</taxon>
    </lineage>
</organism>
<dbReference type="Proteomes" id="UP000000758">
    <property type="component" value="Chromosome"/>
</dbReference>
<keyword evidence="2" id="KW-1185">Reference proteome</keyword>
<evidence type="ECO:0008006" key="3">
    <source>
        <dbReference type="Google" id="ProtNLM"/>
    </source>
</evidence>
<dbReference type="AlphaFoldDB" id="A0RWZ3"/>
<sequence length="294" mass="34434">MLCKNIDEDHLRNYIFVHKLVNPSITMNSMQNVLEISNQKYIFLEKKLPGSRRTRYELTITEPDSLGRLNYKENIDKEFWSDVILSINLVAKNVVVRDYEINPQHLNVQNKHESISIIQKINKMIHISTTDKLPFSDSVSIDLSTPEKIIEDEIYYILKLISEFRLKYYTFETTCSKLKLYNIKYSLDRYYSAMHGNDRISIFRDLYNSLELAMGYDEKNPRGERYDNKVFDKINTNKKDVESWRNLNNELKHGNNVSHPTICNDGTIAQKIENLRLAAQAGISYALTNFKNVS</sequence>
<protein>
    <recommendedName>
        <fullName evidence="3">Apea-like HEPN domain-containing protein</fullName>
    </recommendedName>
</protein>
<name>A0RWZ3_CENSY</name>
<gene>
    <name evidence="1" type="ordered locus">CENSYa_1237</name>
</gene>